<dbReference type="EMBL" id="JAUSUZ010000001">
    <property type="protein sequence ID" value="MDQ0363394.1"/>
    <property type="molecule type" value="Genomic_DNA"/>
</dbReference>
<dbReference type="AlphaFoldDB" id="A0AAE4AUY8"/>
<dbReference type="RefSeq" id="WP_307233992.1">
    <property type="nucleotide sequence ID" value="NZ_JAUSUZ010000001.1"/>
</dbReference>
<evidence type="ECO:0000313" key="2">
    <source>
        <dbReference type="EMBL" id="MDQ0363394.1"/>
    </source>
</evidence>
<organism evidence="2 3">
    <name type="scientific">Catenuloplanes indicus</name>
    <dbReference type="NCBI Taxonomy" id="137267"/>
    <lineage>
        <taxon>Bacteria</taxon>
        <taxon>Bacillati</taxon>
        <taxon>Actinomycetota</taxon>
        <taxon>Actinomycetes</taxon>
        <taxon>Micromonosporales</taxon>
        <taxon>Micromonosporaceae</taxon>
        <taxon>Catenuloplanes</taxon>
    </lineage>
</organism>
<reference evidence="2 3" key="1">
    <citation type="submission" date="2023-07" db="EMBL/GenBank/DDBJ databases">
        <title>Sequencing the genomes of 1000 actinobacteria strains.</title>
        <authorList>
            <person name="Klenk H.-P."/>
        </authorList>
    </citation>
    <scope>NUCLEOTIDE SEQUENCE [LARGE SCALE GENOMIC DNA]</scope>
    <source>
        <strain evidence="2 3">DSM 44709</strain>
    </source>
</reference>
<feature type="compositionally biased region" description="Polar residues" evidence="1">
    <location>
        <begin position="52"/>
        <end position="66"/>
    </location>
</feature>
<protein>
    <submittedName>
        <fullName evidence="2">Uncharacterized protein</fullName>
    </submittedName>
</protein>
<keyword evidence="3" id="KW-1185">Reference proteome</keyword>
<evidence type="ECO:0000313" key="3">
    <source>
        <dbReference type="Proteomes" id="UP001240236"/>
    </source>
</evidence>
<sequence>MGARLRKLWWTYGPTFQWRTFRLHGDPPNGAWRLIRITQICGGRNWSLAITQTGPVQNAPDQPRTTTTEEAR</sequence>
<evidence type="ECO:0000256" key="1">
    <source>
        <dbReference type="SAM" id="MobiDB-lite"/>
    </source>
</evidence>
<proteinExistence type="predicted"/>
<name>A0AAE4AUY8_9ACTN</name>
<accession>A0AAE4AUY8</accession>
<dbReference type="Proteomes" id="UP001240236">
    <property type="component" value="Unassembled WGS sequence"/>
</dbReference>
<gene>
    <name evidence="2" type="ORF">J2S42_000063</name>
</gene>
<feature type="region of interest" description="Disordered" evidence="1">
    <location>
        <begin position="52"/>
        <end position="72"/>
    </location>
</feature>
<comment type="caution">
    <text evidence="2">The sequence shown here is derived from an EMBL/GenBank/DDBJ whole genome shotgun (WGS) entry which is preliminary data.</text>
</comment>